<dbReference type="AlphaFoldDB" id="B7K3U9"/>
<dbReference type="eggNOG" id="COG1262">
    <property type="taxonomic scope" value="Bacteria"/>
</dbReference>
<name>B7K3U9_RIPO1</name>
<reference evidence="3" key="1">
    <citation type="journal article" date="2011" name="MBio">
        <title>Novel metabolic attributes of the genus Cyanothece, comprising a group of unicellular nitrogen-fixing Cyanobacteria.</title>
        <authorList>
            <person name="Bandyopadhyay A."/>
            <person name="Elvitigala T."/>
            <person name="Welsh E."/>
            <person name="Stockel J."/>
            <person name="Liberton M."/>
            <person name="Min H."/>
            <person name="Sherman L.A."/>
            <person name="Pakrasi H.B."/>
        </authorList>
    </citation>
    <scope>NUCLEOTIDE SEQUENCE [LARGE SCALE GENOMIC DNA]</scope>
    <source>
        <strain evidence="3">PCC 8801</strain>
    </source>
</reference>
<dbReference type="HOGENOM" id="CLU_012431_2_4_3"/>
<dbReference type="PROSITE" id="PS50104">
    <property type="entry name" value="TIR"/>
    <property type="match status" value="1"/>
</dbReference>
<dbReference type="GO" id="GO:0120147">
    <property type="term" value="F:formylglycine-generating oxidase activity"/>
    <property type="evidence" value="ECO:0007669"/>
    <property type="project" value="TreeGrafter"/>
</dbReference>
<dbReference type="eggNOG" id="COG1672">
    <property type="taxonomic scope" value="Bacteria"/>
</dbReference>
<accession>B7K3U9</accession>
<dbReference type="Proteomes" id="UP000008204">
    <property type="component" value="Chromosome"/>
</dbReference>
<evidence type="ECO:0000313" key="2">
    <source>
        <dbReference type="EMBL" id="ACK66489.1"/>
    </source>
</evidence>
<dbReference type="SUPFAM" id="SSF52200">
    <property type="entry name" value="Toll/Interleukin receptor TIR domain"/>
    <property type="match status" value="1"/>
</dbReference>
<dbReference type="Gene3D" id="3.40.50.10140">
    <property type="entry name" value="Toll/interleukin-1 receptor homology (TIR) domain"/>
    <property type="match status" value="1"/>
</dbReference>
<evidence type="ECO:0000259" key="1">
    <source>
        <dbReference type="PROSITE" id="PS50104"/>
    </source>
</evidence>
<dbReference type="Pfam" id="PF13676">
    <property type="entry name" value="TIR_2"/>
    <property type="match status" value="1"/>
</dbReference>
<dbReference type="InterPro" id="IPR051043">
    <property type="entry name" value="Sulfatase_Mod_Factor_Kinase"/>
</dbReference>
<feature type="domain" description="TIR" evidence="1">
    <location>
        <begin position="4"/>
        <end position="146"/>
    </location>
</feature>
<dbReference type="Gene3D" id="3.90.1580.10">
    <property type="entry name" value="paralog of FGE (formylglycine-generating enzyme)"/>
    <property type="match status" value="1"/>
</dbReference>
<proteinExistence type="predicted"/>
<sequence length="584" mass="67626">MGQPALTLFFSYSHKDEPLRDELEKHLKILEREKIISNWHDHKILLGEEWDHQIDDNLRKADIILLLISADFIASEYCWDIEIKVAMERHNAGEVVVIPVILRPVNWKNAPFGKLQFLPKDAAPITSWKNQDEAFLNVSQGIQRSATDLMTKRQQKEQEAKKKASLNQYHQKVQELVINGQISFAAQLILKDLQTEVGLSDIEVETIETAVLKPYQDYQKNLDKYKKAFTHYAAQQYPLTQAAIDDLKQLETYYKLQPSDLEKIVIEFEQQQSENRFFFDIITVNSRGEEISRTTGTAEYFKETLGNNFILEMVSIPGGSFWMGTDNPEIERLCKQYDTDWFRNEKPQHQVTVSLFFMGKYPITQKQWQAIAVLDKVNIDLNPNPSHFTGDNRPVECVNWYEAVEFCQRLSRETGKDYQLPSEAQWEYACRSVNSYQLSVISEELAIEEWNQKYNLPFYRGETITTDLANYDGNYVYADEPKGQYRQETTPVGQFSPNAFGLYDMHGNVWQWCLDDYHANYQGAPRDGSAWTSSDNDTTKILRGGSCNYIPNACRCAFRNLYGLPRDYLSNVGVRVVCAPPRTF</sequence>
<gene>
    <name evidence="2" type="ordered locus">PCC8801_2480</name>
</gene>
<dbReference type="KEGG" id="cyp:PCC8801_2480"/>
<dbReference type="InterPro" id="IPR035897">
    <property type="entry name" value="Toll_tir_struct_dom_sf"/>
</dbReference>
<dbReference type="PANTHER" id="PTHR23150:SF19">
    <property type="entry name" value="FORMYLGLYCINE-GENERATING ENZYME"/>
    <property type="match status" value="1"/>
</dbReference>
<dbReference type="InterPro" id="IPR016187">
    <property type="entry name" value="CTDL_fold"/>
</dbReference>
<keyword evidence="3" id="KW-1185">Reference proteome</keyword>
<protein>
    <recommendedName>
        <fullName evidence="1">TIR domain-containing protein</fullName>
    </recommendedName>
</protein>
<dbReference type="PANTHER" id="PTHR23150">
    <property type="entry name" value="SULFATASE MODIFYING FACTOR 1, 2"/>
    <property type="match status" value="1"/>
</dbReference>
<dbReference type="EMBL" id="CP001287">
    <property type="protein sequence ID" value="ACK66489.1"/>
    <property type="molecule type" value="Genomic_DNA"/>
</dbReference>
<dbReference type="InterPro" id="IPR042095">
    <property type="entry name" value="SUMF_sf"/>
</dbReference>
<dbReference type="STRING" id="41431.PCC8801_2480"/>
<organism evidence="2 3">
    <name type="scientific">Rippkaea orientalis (strain PCC 8801 / RF-1)</name>
    <name type="common">Cyanothece sp. (strain PCC 8801)</name>
    <dbReference type="NCBI Taxonomy" id="41431"/>
    <lineage>
        <taxon>Bacteria</taxon>
        <taxon>Bacillati</taxon>
        <taxon>Cyanobacteriota</taxon>
        <taxon>Cyanophyceae</taxon>
        <taxon>Oscillatoriophycideae</taxon>
        <taxon>Chroococcales</taxon>
        <taxon>Aphanothecaceae</taxon>
        <taxon>Rippkaea</taxon>
        <taxon>Rippkaea orientalis</taxon>
    </lineage>
</organism>
<dbReference type="InterPro" id="IPR005532">
    <property type="entry name" value="SUMF_dom"/>
</dbReference>
<dbReference type="SMART" id="SM00255">
    <property type="entry name" value="TIR"/>
    <property type="match status" value="1"/>
</dbReference>
<dbReference type="GO" id="GO:0007165">
    <property type="term" value="P:signal transduction"/>
    <property type="evidence" value="ECO:0007669"/>
    <property type="project" value="InterPro"/>
</dbReference>
<dbReference type="SUPFAM" id="SSF56436">
    <property type="entry name" value="C-type lectin-like"/>
    <property type="match status" value="1"/>
</dbReference>
<evidence type="ECO:0000313" key="3">
    <source>
        <dbReference type="Proteomes" id="UP000008204"/>
    </source>
</evidence>
<dbReference type="RefSeq" id="WP_012595756.1">
    <property type="nucleotide sequence ID" value="NC_011726.1"/>
</dbReference>
<dbReference type="InterPro" id="IPR000157">
    <property type="entry name" value="TIR_dom"/>
</dbReference>
<dbReference type="Pfam" id="PF03781">
    <property type="entry name" value="FGE-sulfatase"/>
    <property type="match status" value="1"/>
</dbReference>